<accession>A0A9J6ZCH3</accession>
<dbReference type="EMBL" id="CP097899">
    <property type="protein sequence ID" value="URN93724.1"/>
    <property type="molecule type" value="Genomic_DNA"/>
</dbReference>
<evidence type="ECO:0000313" key="2">
    <source>
        <dbReference type="EMBL" id="URN93724.1"/>
    </source>
</evidence>
<keyword evidence="1" id="KW-0472">Membrane</keyword>
<dbReference type="Proteomes" id="UP001056756">
    <property type="component" value="Chromosome"/>
</dbReference>
<organism evidence="2 3">
    <name type="scientific">Candidatus Pristimantibacillus lignocellulolyticus</name>
    <dbReference type="NCBI Taxonomy" id="2994561"/>
    <lineage>
        <taxon>Bacteria</taxon>
        <taxon>Bacillati</taxon>
        <taxon>Bacillota</taxon>
        <taxon>Bacilli</taxon>
        <taxon>Bacillales</taxon>
        <taxon>Paenibacillaceae</taxon>
        <taxon>Candidatus Pristimantibacillus</taxon>
    </lineage>
</organism>
<feature type="transmembrane region" description="Helical" evidence="1">
    <location>
        <begin position="33"/>
        <end position="56"/>
    </location>
</feature>
<reference evidence="2" key="1">
    <citation type="submission" date="2022-05" db="EMBL/GenBank/DDBJ databases">
        <title>Novel bacterial taxa in a minimal lignocellulolytic consortium and its capacity to transform plastics disclosed by genome-resolved metagenomics.</title>
        <authorList>
            <person name="Rodriguez C.A.D."/>
            <person name="Diaz-Garcia L."/>
            <person name="Herrera K."/>
            <person name="Tarazona N.A."/>
            <person name="Sproer C."/>
            <person name="Overmann J."/>
            <person name="Jimenez D.J."/>
        </authorList>
    </citation>
    <scope>NUCLEOTIDE SEQUENCE</scope>
    <source>
        <strain evidence="2">MAG5</strain>
    </source>
</reference>
<protein>
    <submittedName>
        <fullName evidence="2">Uncharacterized protein</fullName>
    </submittedName>
</protein>
<keyword evidence="1" id="KW-0812">Transmembrane</keyword>
<sequence length="123" mass="14039">MNRLSSFRLLTYASIVVTIICFIYSFITFNANNIMIALGFLILGIILTVLSALLLLDLYSSSRKTVQAEVISIYGKDLRIRLTTSKEMTIRITKRENKLFQVEDLLTVVLTPRTKQIISLHKI</sequence>
<proteinExistence type="predicted"/>
<name>A0A9J6ZCH3_9BACL</name>
<keyword evidence="1" id="KW-1133">Transmembrane helix</keyword>
<feature type="transmembrane region" description="Helical" evidence="1">
    <location>
        <begin position="7"/>
        <end position="27"/>
    </location>
</feature>
<gene>
    <name evidence="2" type="ORF">NAG76_18120</name>
</gene>
<dbReference type="KEGG" id="plig:NAG76_18120"/>
<dbReference type="AlphaFoldDB" id="A0A9J6ZCH3"/>
<evidence type="ECO:0000313" key="3">
    <source>
        <dbReference type="Proteomes" id="UP001056756"/>
    </source>
</evidence>
<evidence type="ECO:0000256" key="1">
    <source>
        <dbReference type="SAM" id="Phobius"/>
    </source>
</evidence>